<reference evidence="1" key="1">
    <citation type="submission" date="2020-10" db="EMBL/GenBank/DDBJ databases">
        <title>Chromosome-scale genome assembly of the Allis shad, Alosa alosa.</title>
        <authorList>
            <person name="Margot Z."/>
            <person name="Christophe K."/>
            <person name="Cabau C."/>
            <person name="Louis A."/>
            <person name="Berthelot C."/>
            <person name="Parey E."/>
            <person name="Roest Crollius H."/>
            <person name="Montfort J."/>
            <person name="Robinson-Rechavi M."/>
            <person name="Bucao C."/>
            <person name="Bouchez O."/>
            <person name="Gislard M."/>
            <person name="Lluch J."/>
            <person name="Milhes M."/>
            <person name="Lampietro C."/>
            <person name="Lopez Roques C."/>
            <person name="Donnadieu C."/>
            <person name="Braasch I."/>
            <person name="Desvignes T."/>
            <person name="Postlethwait J."/>
            <person name="Bobe J."/>
            <person name="Guiguen Y."/>
        </authorList>
    </citation>
    <scope>NUCLEOTIDE SEQUENCE</scope>
    <source>
        <strain evidence="1">M-15738</strain>
        <tissue evidence="1">Blood</tissue>
    </source>
</reference>
<gene>
    <name evidence="1" type="ORF">AALO_G00102470</name>
</gene>
<evidence type="ECO:0000313" key="2">
    <source>
        <dbReference type="Proteomes" id="UP000823561"/>
    </source>
</evidence>
<organism evidence="1 2">
    <name type="scientific">Alosa alosa</name>
    <name type="common">allis shad</name>
    <dbReference type="NCBI Taxonomy" id="278164"/>
    <lineage>
        <taxon>Eukaryota</taxon>
        <taxon>Metazoa</taxon>
        <taxon>Chordata</taxon>
        <taxon>Craniata</taxon>
        <taxon>Vertebrata</taxon>
        <taxon>Euteleostomi</taxon>
        <taxon>Actinopterygii</taxon>
        <taxon>Neopterygii</taxon>
        <taxon>Teleostei</taxon>
        <taxon>Clupei</taxon>
        <taxon>Clupeiformes</taxon>
        <taxon>Clupeoidei</taxon>
        <taxon>Clupeidae</taxon>
        <taxon>Alosa</taxon>
    </lineage>
</organism>
<accession>A0AAV6GUE7</accession>
<evidence type="ECO:0000313" key="1">
    <source>
        <dbReference type="EMBL" id="KAG5278763.1"/>
    </source>
</evidence>
<proteinExistence type="predicted"/>
<name>A0AAV6GUE7_9TELE</name>
<dbReference type="EMBL" id="JADWDJ010000007">
    <property type="protein sequence ID" value="KAG5278763.1"/>
    <property type="molecule type" value="Genomic_DNA"/>
</dbReference>
<dbReference type="InterPro" id="IPR036179">
    <property type="entry name" value="Ig-like_dom_sf"/>
</dbReference>
<comment type="caution">
    <text evidence="1">The sequence shown here is derived from an EMBL/GenBank/DDBJ whole genome shotgun (WGS) entry which is preliminary data.</text>
</comment>
<dbReference type="PANTHER" id="PTHR46013:SF4">
    <property type="entry name" value="B-CELL RECEPTOR CD22-RELATED"/>
    <property type="match status" value="1"/>
</dbReference>
<protein>
    <submittedName>
        <fullName evidence="1">Uncharacterized protein</fullName>
    </submittedName>
</protein>
<dbReference type="Gene3D" id="2.60.40.10">
    <property type="entry name" value="Immunoglobulins"/>
    <property type="match status" value="1"/>
</dbReference>
<keyword evidence="2" id="KW-1185">Reference proteome</keyword>
<dbReference type="PANTHER" id="PTHR46013">
    <property type="entry name" value="VASCULAR CELL ADHESION MOLECULE 1"/>
    <property type="match status" value="1"/>
</dbReference>
<dbReference type="Proteomes" id="UP000823561">
    <property type="component" value="Chromosome 7"/>
</dbReference>
<dbReference type="SUPFAM" id="SSF48726">
    <property type="entry name" value="Immunoglobulin"/>
    <property type="match status" value="1"/>
</dbReference>
<sequence>MSGTRLDRFYKTEPLTASILVYEVARYSCAVRGHEALRSPAVCVPDKECWGVTYSDENICVLMGSSVDIPCTYFYLRADHISNMFWFHSQKSIKYGFLGKKENSCTLRLKDIRESHWRIYLQVNNNRGAGFLWSTWSHHLCYRSAGVGTS</sequence>
<dbReference type="AlphaFoldDB" id="A0AAV6GUE7"/>
<dbReference type="InterPro" id="IPR013783">
    <property type="entry name" value="Ig-like_fold"/>
</dbReference>